<dbReference type="Pfam" id="PF13837">
    <property type="entry name" value="Myb_DNA-bind_4"/>
    <property type="match status" value="1"/>
</dbReference>
<dbReference type="InterPro" id="IPR044822">
    <property type="entry name" value="Myb_DNA-bind_4"/>
</dbReference>
<dbReference type="PANTHER" id="PTHR33492">
    <property type="entry name" value="OSJNBA0043A12.37 PROTEIN-RELATED"/>
    <property type="match status" value="1"/>
</dbReference>
<dbReference type="Proteomes" id="UP001293593">
    <property type="component" value="Unassembled WGS sequence"/>
</dbReference>
<gene>
    <name evidence="3" type="ORF">QN277_015115</name>
</gene>
<feature type="region of interest" description="Disordered" evidence="1">
    <location>
        <begin position="190"/>
        <end position="212"/>
    </location>
</feature>
<keyword evidence="4" id="KW-1185">Reference proteome</keyword>
<accession>A0AAE1MTU0</accession>
<evidence type="ECO:0000259" key="2">
    <source>
        <dbReference type="PROSITE" id="PS50090"/>
    </source>
</evidence>
<organism evidence="3 4">
    <name type="scientific">Acacia crassicarpa</name>
    <name type="common">northern wattle</name>
    <dbReference type="NCBI Taxonomy" id="499986"/>
    <lineage>
        <taxon>Eukaryota</taxon>
        <taxon>Viridiplantae</taxon>
        <taxon>Streptophyta</taxon>
        <taxon>Embryophyta</taxon>
        <taxon>Tracheophyta</taxon>
        <taxon>Spermatophyta</taxon>
        <taxon>Magnoliopsida</taxon>
        <taxon>eudicotyledons</taxon>
        <taxon>Gunneridae</taxon>
        <taxon>Pentapetalae</taxon>
        <taxon>rosids</taxon>
        <taxon>fabids</taxon>
        <taxon>Fabales</taxon>
        <taxon>Fabaceae</taxon>
        <taxon>Caesalpinioideae</taxon>
        <taxon>mimosoid clade</taxon>
        <taxon>Acacieae</taxon>
        <taxon>Acacia</taxon>
    </lineage>
</organism>
<feature type="domain" description="Myb-like" evidence="2">
    <location>
        <begin position="25"/>
        <end position="81"/>
    </location>
</feature>
<protein>
    <recommendedName>
        <fullName evidence="2">Myb-like domain-containing protein</fullName>
    </recommendedName>
</protein>
<dbReference type="InterPro" id="IPR001005">
    <property type="entry name" value="SANT/Myb"/>
</dbReference>
<dbReference type="PROSITE" id="PS50090">
    <property type="entry name" value="MYB_LIKE"/>
    <property type="match status" value="1"/>
</dbReference>
<feature type="compositionally biased region" description="Acidic residues" evidence="1">
    <location>
        <begin position="141"/>
        <end position="154"/>
    </location>
</feature>
<dbReference type="AlphaFoldDB" id="A0AAE1MTU0"/>
<name>A0AAE1MTU0_9FABA</name>
<sequence length="345" mass="39123">MKEEKNACESLSGSRCTRSRAAPDWTLTESLTLVNEIAAVEADCSSALSSYQQWKIIAQNCAVLDVGRGLNQCRMKWHSLLAEYSKIKAWQSKSPRKSYWSLESERAKKFGLPENFDHELFKAVDDLVKARNERSGTDPVSDLEAETEELDDDATEKTGSKRKRRWCKSKRHAEKHKNCLSDESLELSKGRAQRDCVIERPEKSQVPEKNYVEEDHLKDLAGERANSKHAQEKPSKVDLEKSVKSLAKGKLQETQVKERPSKTCETSETIGKEEDDETLALKLQDLAEQVQATITETANCRADFSQNVEAYRTEFTRRQGDKLIASLGDFADTLKQLCNLLQECK</sequence>
<evidence type="ECO:0000256" key="1">
    <source>
        <dbReference type="SAM" id="MobiDB-lite"/>
    </source>
</evidence>
<feature type="region of interest" description="Disordered" evidence="1">
    <location>
        <begin position="132"/>
        <end position="168"/>
    </location>
</feature>
<proteinExistence type="predicted"/>
<evidence type="ECO:0000313" key="4">
    <source>
        <dbReference type="Proteomes" id="UP001293593"/>
    </source>
</evidence>
<dbReference type="Gene3D" id="1.10.10.60">
    <property type="entry name" value="Homeodomain-like"/>
    <property type="match status" value="1"/>
</dbReference>
<reference evidence="3" key="1">
    <citation type="submission" date="2023-10" db="EMBL/GenBank/DDBJ databases">
        <title>Chromosome-level genome of the transformable northern wattle, Acacia crassicarpa.</title>
        <authorList>
            <person name="Massaro I."/>
            <person name="Sinha N.R."/>
            <person name="Poethig S."/>
            <person name="Leichty A.R."/>
        </authorList>
    </citation>
    <scope>NUCLEOTIDE SEQUENCE</scope>
    <source>
        <strain evidence="3">Acra3RX</strain>
        <tissue evidence="3">Leaf</tissue>
    </source>
</reference>
<dbReference type="PANTHER" id="PTHR33492:SF4">
    <property type="entry name" value="OS02G0174300 PROTEIN"/>
    <property type="match status" value="1"/>
</dbReference>
<dbReference type="EMBL" id="JAWXYG010000003">
    <property type="protein sequence ID" value="KAK4277060.1"/>
    <property type="molecule type" value="Genomic_DNA"/>
</dbReference>
<comment type="caution">
    <text evidence="3">The sequence shown here is derived from an EMBL/GenBank/DDBJ whole genome shotgun (WGS) entry which is preliminary data.</text>
</comment>
<evidence type="ECO:0000313" key="3">
    <source>
        <dbReference type="EMBL" id="KAK4277060.1"/>
    </source>
</evidence>